<keyword evidence="3" id="KW-0805">Transcription regulation</keyword>
<feature type="compositionally biased region" description="Acidic residues" evidence="7">
    <location>
        <begin position="10"/>
        <end position="47"/>
    </location>
</feature>
<evidence type="ECO:0000313" key="10">
    <source>
        <dbReference type="Proteomes" id="UP001187192"/>
    </source>
</evidence>
<sequence>MAEHESSGALEEENLREEEEEEEEEEEDEETQGEESDGDEGEDEERESELRSSEPRGGEKSKQSRLETLAPPSSAKDQCAGVQVNSTSKSNGGAQSEEQVVVLNVEVQAASIGQHLGQDADTRTETQHQSTACRPFSELSPTSVTQSISSAPSPTPLEQRRSPPKDNDLRKTEAGQKNSSALKTRTPISSVKIPSSDGYNWRKYGQKQVKSPEGSRSYYKCTFSECYAKKIECCDHSGSVTEIVYKSQHSHDPPKKSTGARETKLSSGERVSGTNVTKQPCRVPKDADPSTSAKENIHETPPCSERKRQNSVNSDENGEVMIKEEHANEPETKRRQVFNEIGFINLLKKSHLEYSGSILKPNKKPKFVVHAAGDVGISGDGYRWRKYGQKMVKGNPHPRNYYRCTSAGCPVRKHIETAVDNTSAVIITYKGVHDHDMPVPKKRHGPPSAPLVAAAAPASMNNTQPKKSETVKNQISSTQWSVDNEGELTGEALDLGGEKAIESARTLLSIGFEIKPC</sequence>
<reference evidence="9" key="1">
    <citation type="submission" date="2023-07" db="EMBL/GenBank/DDBJ databases">
        <title>draft genome sequence of fig (Ficus carica).</title>
        <authorList>
            <person name="Takahashi T."/>
            <person name="Nishimura K."/>
        </authorList>
    </citation>
    <scope>NUCLEOTIDE SEQUENCE</scope>
</reference>
<feature type="compositionally biased region" description="Basic and acidic residues" evidence="7">
    <location>
        <begin position="249"/>
        <end position="264"/>
    </location>
</feature>
<feature type="compositionally biased region" description="Polar residues" evidence="7">
    <location>
        <begin position="175"/>
        <end position="193"/>
    </location>
</feature>
<evidence type="ECO:0000256" key="6">
    <source>
        <dbReference type="ARBA" id="ARBA00023242"/>
    </source>
</evidence>
<evidence type="ECO:0000256" key="5">
    <source>
        <dbReference type="ARBA" id="ARBA00023163"/>
    </source>
</evidence>
<comment type="caution">
    <text evidence="9">The sequence shown here is derived from an EMBL/GenBank/DDBJ whole genome shotgun (WGS) entry which is preliminary data.</text>
</comment>
<dbReference type="SMART" id="SM00774">
    <property type="entry name" value="WRKY"/>
    <property type="match status" value="2"/>
</dbReference>
<dbReference type="InterPro" id="IPR003657">
    <property type="entry name" value="WRKY_dom"/>
</dbReference>
<dbReference type="AlphaFoldDB" id="A0AA88AXQ5"/>
<evidence type="ECO:0000313" key="9">
    <source>
        <dbReference type="EMBL" id="GMN56998.1"/>
    </source>
</evidence>
<dbReference type="InterPro" id="IPR044810">
    <property type="entry name" value="WRKY_plant"/>
</dbReference>
<keyword evidence="6" id="KW-0539">Nucleus</keyword>
<name>A0AA88AXQ5_FICCA</name>
<keyword evidence="5" id="KW-0804">Transcription</keyword>
<keyword evidence="4" id="KW-0238">DNA-binding</keyword>
<evidence type="ECO:0000256" key="4">
    <source>
        <dbReference type="ARBA" id="ARBA00023125"/>
    </source>
</evidence>
<gene>
    <name evidence="9" type="ORF">TIFTF001_026102</name>
</gene>
<dbReference type="GO" id="GO:0003700">
    <property type="term" value="F:DNA-binding transcription factor activity"/>
    <property type="evidence" value="ECO:0007669"/>
    <property type="project" value="InterPro"/>
</dbReference>
<dbReference type="PROSITE" id="PS50811">
    <property type="entry name" value="WRKY"/>
    <property type="match status" value="2"/>
</dbReference>
<dbReference type="PANTHER" id="PTHR31221">
    <property type="entry name" value="WRKY TRANSCRIPTION FACTOR PROTEIN 1-RELATED"/>
    <property type="match status" value="1"/>
</dbReference>
<feature type="region of interest" description="Disordered" evidence="7">
    <location>
        <begin position="1"/>
        <end position="97"/>
    </location>
</feature>
<dbReference type="EMBL" id="BTGU01000067">
    <property type="protein sequence ID" value="GMN56998.1"/>
    <property type="molecule type" value="Genomic_DNA"/>
</dbReference>
<keyword evidence="10" id="KW-1185">Reference proteome</keyword>
<evidence type="ECO:0000259" key="8">
    <source>
        <dbReference type="PROSITE" id="PS50811"/>
    </source>
</evidence>
<protein>
    <recommendedName>
        <fullName evidence="8">WRKY domain-containing protein</fullName>
    </recommendedName>
</protein>
<keyword evidence="2" id="KW-0677">Repeat</keyword>
<evidence type="ECO:0000256" key="3">
    <source>
        <dbReference type="ARBA" id="ARBA00023015"/>
    </source>
</evidence>
<feature type="region of interest" description="Disordered" evidence="7">
    <location>
        <begin position="246"/>
        <end position="332"/>
    </location>
</feature>
<dbReference type="InterPro" id="IPR036576">
    <property type="entry name" value="WRKY_dom_sf"/>
</dbReference>
<evidence type="ECO:0000256" key="2">
    <source>
        <dbReference type="ARBA" id="ARBA00022737"/>
    </source>
</evidence>
<feature type="compositionally biased region" description="Polar residues" evidence="7">
    <location>
        <begin position="139"/>
        <end position="152"/>
    </location>
</feature>
<dbReference type="Proteomes" id="UP001187192">
    <property type="component" value="Unassembled WGS sequence"/>
</dbReference>
<evidence type="ECO:0000256" key="7">
    <source>
        <dbReference type="SAM" id="MobiDB-lite"/>
    </source>
</evidence>
<accession>A0AA88AXQ5</accession>
<dbReference type="SUPFAM" id="SSF118290">
    <property type="entry name" value="WRKY DNA-binding domain"/>
    <property type="match status" value="2"/>
</dbReference>
<comment type="subcellular location">
    <subcellularLocation>
        <location evidence="1">Nucleus</location>
    </subcellularLocation>
</comment>
<feature type="region of interest" description="Disordered" evidence="7">
    <location>
        <begin position="114"/>
        <end position="209"/>
    </location>
</feature>
<evidence type="ECO:0000256" key="1">
    <source>
        <dbReference type="ARBA" id="ARBA00004123"/>
    </source>
</evidence>
<feature type="compositionally biased region" description="Polar residues" evidence="7">
    <location>
        <begin position="83"/>
        <end position="94"/>
    </location>
</feature>
<proteinExistence type="predicted"/>
<dbReference type="Gramene" id="FCD_00037677-RA">
    <property type="protein sequence ID" value="FCD_00037677-RA:cds"/>
    <property type="gene ID" value="FCD_00037677"/>
</dbReference>
<dbReference type="FunFam" id="2.20.25.80:FF:000006">
    <property type="entry name" value="WRKY transcription factor"/>
    <property type="match status" value="1"/>
</dbReference>
<dbReference type="PANTHER" id="PTHR31221:SF150">
    <property type="entry name" value="WRKY TRANSCRIPTION FACTOR 32-RELATED"/>
    <property type="match status" value="1"/>
</dbReference>
<dbReference type="GO" id="GO:0005634">
    <property type="term" value="C:nucleus"/>
    <property type="evidence" value="ECO:0007669"/>
    <property type="project" value="UniProtKB-SubCell"/>
</dbReference>
<feature type="domain" description="WRKY" evidence="8">
    <location>
        <begin position="373"/>
        <end position="438"/>
    </location>
</feature>
<dbReference type="GO" id="GO:0043565">
    <property type="term" value="F:sequence-specific DNA binding"/>
    <property type="evidence" value="ECO:0007669"/>
    <property type="project" value="InterPro"/>
</dbReference>
<feature type="compositionally biased region" description="Basic and acidic residues" evidence="7">
    <location>
        <begin position="321"/>
        <end position="332"/>
    </location>
</feature>
<feature type="domain" description="WRKY" evidence="8">
    <location>
        <begin position="196"/>
        <end position="254"/>
    </location>
</feature>
<feature type="compositionally biased region" description="Basic and acidic residues" evidence="7">
    <location>
        <begin position="48"/>
        <end position="65"/>
    </location>
</feature>
<dbReference type="Pfam" id="PF03106">
    <property type="entry name" value="WRKY"/>
    <property type="match status" value="2"/>
</dbReference>
<feature type="compositionally biased region" description="Basic and acidic residues" evidence="7">
    <location>
        <begin position="158"/>
        <end position="174"/>
    </location>
</feature>
<organism evidence="9 10">
    <name type="scientific">Ficus carica</name>
    <name type="common">Common fig</name>
    <dbReference type="NCBI Taxonomy" id="3494"/>
    <lineage>
        <taxon>Eukaryota</taxon>
        <taxon>Viridiplantae</taxon>
        <taxon>Streptophyta</taxon>
        <taxon>Embryophyta</taxon>
        <taxon>Tracheophyta</taxon>
        <taxon>Spermatophyta</taxon>
        <taxon>Magnoliopsida</taxon>
        <taxon>eudicotyledons</taxon>
        <taxon>Gunneridae</taxon>
        <taxon>Pentapetalae</taxon>
        <taxon>rosids</taxon>
        <taxon>fabids</taxon>
        <taxon>Rosales</taxon>
        <taxon>Moraceae</taxon>
        <taxon>Ficeae</taxon>
        <taxon>Ficus</taxon>
    </lineage>
</organism>
<dbReference type="Gene3D" id="2.20.25.80">
    <property type="entry name" value="WRKY domain"/>
    <property type="match status" value="2"/>
</dbReference>